<comment type="catalytic activity">
    <reaction evidence="1">
        <text>(2S,3R)-3-hydroxybutane-1,2,3-tricarboxylate = pyruvate + succinate</text>
        <dbReference type="Rhea" id="RHEA:16809"/>
        <dbReference type="ChEBI" id="CHEBI:15361"/>
        <dbReference type="ChEBI" id="CHEBI:30031"/>
        <dbReference type="ChEBI" id="CHEBI:57429"/>
        <dbReference type="EC" id="4.1.3.30"/>
    </reaction>
</comment>
<evidence type="ECO:0000256" key="5">
    <source>
        <dbReference type="ARBA" id="ARBA00012260"/>
    </source>
</evidence>
<evidence type="ECO:0000256" key="3">
    <source>
        <dbReference type="ARBA" id="ARBA00005704"/>
    </source>
</evidence>
<evidence type="ECO:0000256" key="8">
    <source>
        <dbReference type="ARBA" id="ARBA00022435"/>
    </source>
</evidence>
<dbReference type="Pfam" id="PF00463">
    <property type="entry name" value="ICL"/>
    <property type="match status" value="1"/>
</dbReference>
<dbReference type="Gene3D" id="3.20.20.60">
    <property type="entry name" value="Phosphoenolpyruvate-binding domains"/>
    <property type="match status" value="1"/>
</dbReference>
<feature type="region of interest" description="Disordered" evidence="14">
    <location>
        <begin position="873"/>
        <end position="943"/>
    </location>
</feature>
<dbReference type="InterPro" id="IPR040442">
    <property type="entry name" value="Pyrv_kinase-like_dom_sf"/>
</dbReference>
<evidence type="ECO:0000313" key="17">
    <source>
        <dbReference type="Proteomes" id="UP001610728"/>
    </source>
</evidence>
<dbReference type="InterPro" id="IPR043987">
    <property type="entry name" value="CCZ1/INTU/HSP4_longin_1"/>
</dbReference>
<dbReference type="EC" id="4.1.3.1" evidence="6"/>
<proteinExistence type="inferred from homology"/>
<comment type="caution">
    <text evidence="16">The sequence shown here is derived from an EMBL/GenBank/DDBJ whole genome shotgun (WGS) entry which is preliminary data.</text>
</comment>
<evidence type="ECO:0000259" key="15">
    <source>
        <dbReference type="Pfam" id="PF19031"/>
    </source>
</evidence>
<evidence type="ECO:0000256" key="14">
    <source>
        <dbReference type="SAM" id="MobiDB-lite"/>
    </source>
</evidence>
<sequence>MAANNMLSVSVDPSQEDALFQQEVDAVKKWWGESRWRYTKRPFTAEQIVEKRGNLKIEYPSNTQAKKLWGILEKRFADRDASYTYGCLEPTMVTQMAKFIDTVYVSGWQSSSTASTTDEPGPDLADYPYTTVPNKVGHLFNAQLFHDRKQRQERLSVPASERAKLSNIDYLRPIVADADTGHGGLTAVMKLTKLFIEKGAAGIHIEDQAPGTKKCGHMAGKVLVPISEHINRLVAIRAQADIMGVDLLCVARTDAEAATLITSTIDSRDHSFIIGATMPGQKPLVDVMTAAEASGKTGAQLQAIEDEWVAAAALKRFDDAVVDALKKAGKSEAVAAEFRAAAKGKSNAEARELAKKAGVDVFFDWDAPRTREGYYRLKGGCDCSINRAVAYAPYADAIWMESKLPDFKQAEDFAKGVHAVWPEQKLAYNLSPSFNWKTAMSHADQETYIRRLASLGYCWQFITLAGLHTTALISHQFSEAFSRIGMRAYGELVQEPEMDGGVDVVKHQKWSGANYVDELQKMVTGGISSTSAMGQGPPPPPIPRPVSMTAIPAQLGFLAIYNPSLGTSDETLDEQIVYYASRKLLSKKRRRNRRRGGLADVTSPEERNERLRQIGLAQGMVEFGRSFAGNQAVDFVDTERSRVIMHELEAGWWILASIDLTRLPLPPKLATGKQTAPLQEKYEYSTRDLKPANLLLCDLLRAHSIFLLHHAPSLSLFLERRRKSHFLTVLGRYWDLFLSTWDVMLHGNPLRSLVGGIGLAASGELGVGVGEEESGSGERDVLEGLPWRMDGLVDLVVSKFGTVEDEPENDITSSSHTTTIVRPSWIGSGKEPSASDGAIFLGVGALSRNSLRDIAHWTEDLYTWGENTYGVVNPSSAKPSRKSRRGTFSNTSASLSPLDRERERHQRRNSMASGHPDDPSRRKLRSMPPVPIQEPPTQEEAPLPSATRLLSQSIPQSLMKLSQLSIFSSDAPPDDSNAPAKPSQPKEPSSNTADPPSVEQPQPIVAEGCSNASIPPDTVSNVPKGQDLDAKVSQAPTGEGPGDGAMDKFKNYLKLGYGTYWSLGTQEAAKSAEKPKPQSSSGIIPIIDPRKANDPTNHFLIGLRREADRPLTEDDISDASDTTDSLLSSATILRRTVHVTLRDTNSAENNIKKHAKLRVVVYVNRPFIFVLLFDPSIATTSLSSEPLYNTLHTQLSAVRNALIASTARPIPRPAPGIFDMIYDPSSLALLCSVPNIPVPISGPPAPAGVIGGVEPRKDPWSRADAVSTHLHMLNILTATSRQPSAIERSAKTSRGWWIVWARVLKELDESAAMPATEPVPSGLETITESPIASAHDVSSLAKTSDDGASDHVSSRTCTPPPIHPPIKHTRAVHKEVFLVRRASDHASWRSFSASLMETVEGASASSSIAGAGGTDASGDSDGPLSIGRAAGAGFIAAAGEGGVAGGLARGIGVDTRKYIEGLAGLL</sequence>
<gene>
    <name evidence="16" type="ORF">HOO65_030328</name>
</gene>
<evidence type="ECO:0000256" key="4">
    <source>
        <dbReference type="ARBA" id="ARBA00011881"/>
    </source>
</evidence>
<evidence type="ECO:0000256" key="7">
    <source>
        <dbReference type="ARBA" id="ARBA00017446"/>
    </source>
</evidence>
<feature type="region of interest" description="Disordered" evidence="14">
    <location>
        <begin position="967"/>
        <end position="1025"/>
    </location>
</feature>
<feature type="domain" description="CCZ1/INTU/HSP4 first Longin" evidence="15">
    <location>
        <begin position="557"/>
        <end position="660"/>
    </location>
</feature>
<dbReference type="InterPro" id="IPR015813">
    <property type="entry name" value="Pyrv/PenolPyrv_kinase-like_dom"/>
</dbReference>
<keyword evidence="9" id="KW-0816">Tricarboxylic acid cycle</keyword>
<evidence type="ECO:0000256" key="1">
    <source>
        <dbReference type="ARBA" id="ARBA00001050"/>
    </source>
</evidence>
<feature type="compositionally biased region" description="Basic and acidic residues" evidence="14">
    <location>
        <begin position="1343"/>
        <end position="1353"/>
    </location>
</feature>
<dbReference type="RefSeq" id="XP_070860007.1">
    <property type="nucleotide sequence ID" value="XM_071001764.1"/>
</dbReference>
<dbReference type="NCBIfam" id="TIGR01346">
    <property type="entry name" value="isocit_lyase"/>
    <property type="match status" value="1"/>
</dbReference>
<feature type="region of interest" description="Disordered" evidence="14">
    <location>
        <begin position="1068"/>
        <end position="1090"/>
    </location>
</feature>
<comment type="pathway">
    <text evidence="2">Carbohydrate metabolism; glyoxylate cycle; (S)-malate from isocitrate: step 1/2.</text>
</comment>
<feature type="region of interest" description="Disordered" evidence="14">
    <location>
        <begin position="1333"/>
        <end position="1369"/>
    </location>
</feature>
<evidence type="ECO:0000256" key="9">
    <source>
        <dbReference type="ARBA" id="ARBA00022532"/>
    </source>
</evidence>
<organism evidence="16 17">
    <name type="scientific">Ceratocystis lukuohia</name>
    <dbReference type="NCBI Taxonomy" id="2019550"/>
    <lineage>
        <taxon>Eukaryota</taxon>
        <taxon>Fungi</taxon>
        <taxon>Dikarya</taxon>
        <taxon>Ascomycota</taxon>
        <taxon>Pezizomycotina</taxon>
        <taxon>Sordariomycetes</taxon>
        <taxon>Hypocreomycetidae</taxon>
        <taxon>Microascales</taxon>
        <taxon>Ceratocystidaceae</taxon>
        <taxon>Ceratocystis</taxon>
    </lineage>
</organism>
<comment type="similarity">
    <text evidence="3">Belongs to the isocitrate lyase/PEP mutase superfamily. Isocitrate lyase family.</text>
</comment>
<dbReference type="EMBL" id="JABSNW010000003">
    <property type="protein sequence ID" value="KAL2888827.1"/>
    <property type="molecule type" value="Genomic_DNA"/>
</dbReference>
<dbReference type="PROSITE" id="PS00161">
    <property type="entry name" value="ISOCITRATE_LYASE"/>
    <property type="match status" value="1"/>
</dbReference>
<dbReference type="InterPro" id="IPR006254">
    <property type="entry name" value="Isocitrate_lyase"/>
</dbReference>
<feature type="compositionally biased region" description="Polar residues" evidence="14">
    <location>
        <begin position="1010"/>
        <end position="1023"/>
    </location>
</feature>
<name>A0ABR4MKL6_9PEZI</name>
<dbReference type="PANTHER" id="PTHR21631">
    <property type="entry name" value="ISOCITRATE LYASE/MALATE SYNTHASE"/>
    <property type="match status" value="1"/>
</dbReference>
<keyword evidence="10 16" id="KW-0456">Lyase</keyword>
<dbReference type="GeneID" id="98117145"/>
<dbReference type="GO" id="GO:0016829">
    <property type="term" value="F:lyase activity"/>
    <property type="evidence" value="ECO:0007669"/>
    <property type="project" value="UniProtKB-KW"/>
</dbReference>
<keyword evidence="8" id="KW-0329">Glyoxylate bypass</keyword>
<evidence type="ECO:0000256" key="10">
    <source>
        <dbReference type="ARBA" id="ARBA00023239"/>
    </source>
</evidence>
<dbReference type="Pfam" id="PF19031">
    <property type="entry name" value="Intu_longin_1"/>
    <property type="match status" value="1"/>
</dbReference>
<dbReference type="EC" id="4.1.3.30" evidence="5"/>
<dbReference type="InterPro" id="IPR018523">
    <property type="entry name" value="Isocitrate_lyase_ph_CS"/>
</dbReference>
<evidence type="ECO:0000256" key="6">
    <source>
        <dbReference type="ARBA" id="ARBA00012909"/>
    </source>
</evidence>
<evidence type="ECO:0000256" key="11">
    <source>
        <dbReference type="ARBA" id="ARBA00023531"/>
    </source>
</evidence>
<dbReference type="PANTHER" id="PTHR21631:SF3">
    <property type="entry name" value="BIFUNCTIONAL GLYOXYLATE CYCLE PROTEIN"/>
    <property type="match status" value="1"/>
</dbReference>
<keyword evidence="17" id="KW-1185">Reference proteome</keyword>
<protein>
    <recommendedName>
        <fullName evidence="7">Isocitrate lyase</fullName>
        <ecNumber evidence="6">4.1.3.1</ecNumber>
        <ecNumber evidence="5">4.1.3.30</ecNumber>
    </recommendedName>
    <alternativeName>
        <fullName evidence="12">Methylisocitrate lyase</fullName>
    </alternativeName>
    <alternativeName>
        <fullName evidence="13">Threo-D(S)-isocitrate glyoxylate-lyase</fullName>
    </alternativeName>
</protein>
<evidence type="ECO:0000256" key="13">
    <source>
        <dbReference type="ARBA" id="ARBA00042323"/>
    </source>
</evidence>
<feature type="compositionally biased region" description="Polar residues" evidence="14">
    <location>
        <begin position="886"/>
        <end position="895"/>
    </location>
</feature>
<dbReference type="SUPFAM" id="SSF51621">
    <property type="entry name" value="Phosphoenolpyruvate/pyruvate domain"/>
    <property type="match status" value="1"/>
</dbReference>
<reference evidence="16 17" key="1">
    <citation type="submission" date="2020-05" db="EMBL/GenBank/DDBJ databases">
        <title>Ceratocystis lukuohia genome.</title>
        <authorList>
            <person name="Harrington T.C."/>
            <person name="Kim K."/>
            <person name="Mayers C.G."/>
        </authorList>
    </citation>
    <scope>NUCLEOTIDE SEQUENCE [LARGE SCALE GENOMIC DNA]</scope>
    <source>
        <strain evidence="16 17">C4212</strain>
    </source>
</reference>
<comment type="subunit">
    <text evidence="4">Homotetramer.</text>
</comment>
<accession>A0ABR4MKL6</accession>
<dbReference type="Gene3D" id="1.10.10.850">
    <property type="match status" value="1"/>
</dbReference>
<comment type="catalytic activity">
    <reaction evidence="11">
        <text>D-threo-isocitrate = glyoxylate + succinate</text>
        <dbReference type="Rhea" id="RHEA:13245"/>
        <dbReference type="ChEBI" id="CHEBI:15562"/>
        <dbReference type="ChEBI" id="CHEBI:30031"/>
        <dbReference type="ChEBI" id="CHEBI:36655"/>
        <dbReference type="EC" id="4.1.3.1"/>
    </reaction>
</comment>
<evidence type="ECO:0000313" key="16">
    <source>
        <dbReference type="EMBL" id="KAL2888827.1"/>
    </source>
</evidence>
<evidence type="ECO:0000256" key="12">
    <source>
        <dbReference type="ARBA" id="ARBA00042127"/>
    </source>
</evidence>
<evidence type="ECO:0000256" key="2">
    <source>
        <dbReference type="ARBA" id="ARBA00004793"/>
    </source>
</evidence>
<dbReference type="Proteomes" id="UP001610728">
    <property type="component" value="Unassembled WGS sequence"/>
</dbReference>